<dbReference type="InterPro" id="IPR027417">
    <property type="entry name" value="P-loop_NTPase"/>
</dbReference>
<dbReference type="Gene3D" id="3.40.50.300">
    <property type="entry name" value="P-loop containing nucleotide triphosphate hydrolases"/>
    <property type="match status" value="1"/>
</dbReference>
<evidence type="ECO:0000313" key="2">
    <source>
        <dbReference type="EMBL" id="KAH8979846.1"/>
    </source>
</evidence>
<evidence type="ECO:0000256" key="1">
    <source>
        <dbReference type="SAM" id="MobiDB-lite"/>
    </source>
</evidence>
<comment type="caution">
    <text evidence="2">The sequence shown here is derived from an EMBL/GenBank/DDBJ whole genome shotgun (WGS) entry which is preliminary data.</text>
</comment>
<feature type="compositionally biased region" description="Polar residues" evidence="1">
    <location>
        <begin position="129"/>
        <end position="140"/>
    </location>
</feature>
<dbReference type="AlphaFoldDB" id="A0AAD4Q812"/>
<proteinExistence type="predicted"/>
<evidence type="ECO:0008006" key="4">
    <source>
        <dbReference type="Google" id="ProtNLM"/>
    </source>
</evidence>
<feature type="compositionally biased region" description="Polar residues" evidence="1">
    <location>
        <begin position="35"/>
        <end position="47"/>
    </location>
</feature>
<dbReference type="SUPFAM" id="SSF52540">
    <property type="entry name" value="P-loop containing nucleoside triphosphate hydrolases"/>
    <property type="match status" value="1"/>
</dbReference>
<dbReference type="Proteomes" id="UP001201163">
    <property type="component" value="Unassembled WGS sequence"/>
</dbReference>
<reference evidence="2" key="1">
    <citation type="submission" date="2022-01" db="EMBL/GenBank/DDBJ databases">
        <title>Comparative genomics reveals a dynamic genome evolution in the ectomycorrhizal milk-cap (Lactarius) mushrooms.</title>
        <authorList>
            <consortium name="DOE Joint Genome Institute"/>
            <person name="Lebreton A."/>
            <person name="Tang N."/>
            <person name="Kuo A."/>
            <person name="LaButti K."/>
            <person name="Drula E."/>
            <person name="Barry K."/>
            <person name="Clum A."/>
            <person name="Lipzen A."/>
            <person name="Mousain D."/>
            <person name="Ng V."/>
            <person name="Wang R."/>
            <person name="Wang X."/>
            <person name="Dai Y."/>
            <person name="Henrissat B."/>
            <person name="Grigoriev I.V."/>
            <person name="Guerin-Laguette A."/>
            <person name="Yu F."/>
            <person name="Martin F.M."/>
        </authorList>
    </citation>
    <scope>NUCLEOTIDE SEQUENCE</scope>
    <source>
        <strain evidence="2">QP</strain>
    </source>
</reference>
<name>A0AAD4Q812_9AGAM</name>
<sequence length="583" mass="63375">MGNLCSATSAGPSHPSRNRVSQQPPSRGQALGPQQDLSQSVSPQGRNATHGPTPPGGSVPAPIPSHSGGKASQSLSTKPSRSRSMSSPHYPSKSNTRHQSYDSARMAPLPVSSGETSQKPLLKSGRTRIMSSPHNVSGRGQSKAAMRGNNTRTFPSTVREVLPDGFSQSGKSSLINTVFNVDMAAAPGSQHDNADINVGCSPANNRYLVVHEYSGFESGDAQSLQTTRDFIAYRTDADRSASERLHAIWICVPISDAIEKGLGNGVKEILGMKKVPTLIVFTKFDLLVSRVQFDVTRGEQPSAKARATYEGLCSSLFHKDSKDVPAVIFSEKPAFRDLISELTSTTHTIIKVDSQDLTGRPTSSSQVLPSPPITPTLLAWSIAQRVNHDVIIQASIEHYHPTCSLAYVGYWRSLGTSQDFNDQALASCVNVIHDDIINVWNFDDKEGYLLSRDFMARMSHLVGDLAGPSAISPDLNGIVVTMAQWMNGPYQNKNNRNIRCIMAYIVDLTVILYGLFSSARSVSGTEVQSAVKDFAKSSVRSQIHDHIRSFITQIPFTYQNKDTIMEVIIDLIKQNCVRTSSSS</sequence>
<feature type="compositionally biased region" description="Low complexity" evidence="1">
    <location>
        <begin position="72"/>
        <end position="94"/>
    </location>
</feature>
<dbReference type="EMBL" id="JAKELL010000154">
    <property type="protein sequence ID" value="KAH8979846.1"/>
    <property type="molecule type" value="Genomic_DNA"/>
</dbReference>
<feature type="compositionally biased region" description="Polar residues" evidence="1">
    <location>
        <begin position="1"/>
        <end position="11"/>
    </location>
</feature>
<evidence type="ECO:0000313" key="3">
    <source>
        <dbReference type="Proteomes" id="UP001201163"/>
    </source>
</evidence>
<gene>
    <name evidence="2" type="ORF">EDB92DRAFT_1902620</name>
</gene>
<dbReference type="CDD" id="cd00882">
    <property type="entry name" value="Ras_like_GTPase"/>
    <property type="match status" value="1"/>
</dbReference>
<feature type="compositionally biased region" description="Pro residues" evidence="1">
    <location>
        <begin position="52"/>
        <end position="63"/>
    </location>
</feature>
<protein>
    <recommendedName>
        <fullName evidence="4">G domain-containing protein</fullName>
    </recommendedName>
</protein>
<feature type="region of interest" description="Disordered" evidence="1">
    <location>
        <begin position="1"/>
        <end position="150"/>
    </location>
</feature>
<organism evidence="2 3">
    <name type="scientific">Lactarius akahatsu</name>
    <dbReference type="NCBI Taxonomy" id="416441"/>
    <lineage>
        <taxon>Eukaryota</taxon>
        <taxon>Fungi</taxon>
        <taxon>Dikarya</taxon>
        <taxon>Basidiomycota</taxon>
        <taxon>Agaricomycotina</taxon>
        <taxon>Agaricomycetes</taxon>
        <taxon>Russulales</taxon>
        <taxon>Russulaceae</taxon>
        <taxon>Lactarius</taxon>
    </lineage>
</organism>
<keyword evidence="3" id="KW-1185">Reference proteome</keyword>
<accession>A0AAD4Q812</accession>